<evidence type="ECO:0000313" key="15">
    <source>
        <dbReference type="EMBL" id="PAN31644.1"/>
    </source>
</evidence>
<dbReference type="Proteomes" id="UP000243499">
    <property type="component" value="Chromosome 5"/>
</dbReference>
<dbReference type="CDD" id="cd02241">
    <property type="entry name" value="cupin_OxOx"/>
    <property type="match status" value="1"/>
</dbReference>
<proteinExistence type="inferred from homology"/>
<keyword evidence="5 13" id="KW-0052">Apoplast</keyword>
<dbReference type="InterPro" id="IPR011051">
    <property type="entry name" value="RmlC_Cupin_sf"/>
</dbReference>
<dbReference type="Pfam" id="PF00190">
    <property type="entry name" value="Cupin_1"/>
    <property type="match status" value="1"/>
</dbReference>
<dbReference type="InterPro" id="IPR001929">
    <property type="entry name" value="Germin"/>
</dbReference>
<name>A0A2S3HWW9_9POAL</name>
<feature type="binding site" evidence="11">
    <location>
        <position position="123"/>
    </location>
    <ligand>
        <name>oxalate</name>
        <dbReference type="ChEBI" id="CHEBI:30623"/>
    </ligand>
</feature>
<dbReference type="InterPro" id="IPR019780">
    <property type="entry name" value="Germin_Mn-BS"/>
</dbReference>
<sequence length="227" mass="23297">MAPGFLTPVSWSVRGGSGACSPCRCTVGARRRPGPPPGHLRRRPRVNGFPCIEVPTADDFFSDLLALPPPNGGGSTRATGQVPAVGSVVTDANVTVVPGLNTQGVSLSRTDFAPGGVNPPHTHPRASEIIFVLAGTLDVGFITTANVLFAKTISAGQLFVFPRGLVHFQSNPGNVSAAAISAFNSQLPGTQFIPSTLFGASPDVPTDVLAKAFRVGAAVVDGIKASF</sequence>
<keyword evidence="6 13" id="KW-0964">Secreted</keyword>
<evidence type="ECO:0000256" key="1">
    <source>
        <dbReference type="ARBA" id="ARBA00003629"/>
    </source>
</evidence>
<keyword evidence="7 11" id="KW-0479">Metal-binding</keyword>
<dbReference type="PANTHER" id="PTHR31238">
    <property type="entry name" value="GERMIN-LIKE PROTEIN SUBFAMILY 3 MEMBER 3"/>
    <property type="match status" value="1"/>
</dbReference>
<dbReference type="GO" id="GO:0009506">
    <property type="term" value="C:plasmodesma"/>
    <property type="evidence" value="ECO:0007669"/>
    <property type="project" value="UniProtKB-ARBA"/>
</dbReference>
<feature type="binding site" evidence="12">
    <location>
        <position position="167"/>
    </location>
    <ligand>
        <name>Mn(2+)</name>
        <dbReference type="ChEBI" id="CHEBI:29035"/>
    </ligand>
</feature>
<evidence type="ECO:0000256" key="5">
    <source>
        <dbReference type="ARBA" id="ARBA00022523"/>
    </source>
</evidence>
<dbReference type="SUPFAM" id="SSF51182">
    <property type="entry name" value="RmlC-like cupins"/>
    <property type="match status" value="1"/>
</dbReference>
<feature type="binding site" evidence="12">
    <location>
        <position position="121"/>
    </location>
    <ligand>
        <name>Mn(2+)</name>
        <dbReference type="ChEBI" id="CHEBI:29035"/>
    </ligand>
</feature>
<evidence type="ECO:0000256" key="3">
    <source>
        <dbReference type="ARBA" id="ARBA00007456"/>
    </source>
</evidence>
<accession>A0A2S3HWW9</accession>
<keyword evidence="8" id="KW-0732">Signal</keyword>
<keyword evidence="9" id="KW-1015">Disulfide bond</keyword>
<feature type="binding site" evidence="12">
    <location>
        <position position="128"/>
    </location>
    <ligand>
        <name>Mn(2+)</name>
        <dbReference type="ChEBI" id="CHEBI:29035"/>
    </ligand>
</feature>
<dbReference type="PROSITE" id="PS00725">
    <property type="entry name" value="GERMIN"/>
    <property type="match status" value="1"/>
</dbReference>
<comment type="subunit">
    <text evidence="4">Oligomer (believed to be a pentamer but probably hexamer).</text>
</comment>
<dbReference type="GO" id="GO:0010497">
    <property type="term" value="P:plasmodesmata-mediated intercellular transport"/>
    <property type="evidence" value="ECO:0007669"/>
    <property type="project" value="UniProtKB-ARBA"/>
</dbReference>
<dbReference type="AlphaFoldDB" id="A0A2S3HWW9"/>
<dbReference type="InterPro" id="IPR014710">
    <property type="entry name" value="RmlC-like_jellyroll"/>
</dbReference>
<organism evidence="15">
    <name type="scientific">Panicum hallii</name>
    <dbReference type="NCBI Taxonomy" id="206008"/>
    <lineage>
        <taxon>Eukaryota</taxon>
        <taxon>Viridiplantae</taxon>
        <taxon>Streptophyta</taxon>
        <taxon>Embryophyta</taxon>
        <taxon>Tracheophyta</taxon>
        <taxon>Spermatophyta</taxon>
        <taxon>Magnoliopsida</taxon>
        <taxon>Liliopsida</taxon>
        <taxon>Poales</taxon>
        <taxon>Poaceae</taxon>
        <taxon>PACMAD clade</taxon>
        <taxon>Panicoideae</taxon>
        <taxon>Panicodae</taxon>
        <taxon>Paniceae</taxon>
        <taxon>Panicinae</taxon>
        <taxon>Panicum</taxon>
        <taxon>Panicum sect. Panicum</taxon>
    </lineage>
</organism>
<dbReference type="Gramene" id="PAN31644">
    <property type="protein sequence ID" value="PAN31644"/>
    <property type="gene ID" value="PAHAL_5G434000"/>
</dbReference>
<dbReference type="SMART" id="SM00835">
    <property type="entry name" value="Cupin_1"/>
    <property type="match status" value="1"/>
</dbReference>
<feature type="binding site" evidence="11">
    <location>
        <position position="118"/>
    </location>
    <ligand>
        <name>oxalate</name>
        <dbReference type="ChEBI" id="CHEBI:30623"/>
    </ligand>
</feature>
<evidence type="ECO:0000259" key="14">
    <source>
        <dbReference type="SMART" id="SM00835"/>
    </source>
</evidence>
<feature type="binding site" evidence="11">
    <location>
        <position position="128"/>
    </location>
    <ligand>
        <name>oxalate</name>
        <dbReference type="ChEBI" id="CHEBI:30623"/>
    </ligand>
</feature>
<evidence type="ECO:0000256" key="8">
    <source>
        <dbReference type="ARBA" id="ARBA00022729"/>
    </source>
</evidence>
<evidence type="ECO:0000256" key="7">
    <source>
        <dbReference type="ARBA" id="ARBA00022723"/>
    </source>
</evidence>
<dbReference type="GO" id="GO:0048046">
    <property type="term" value="C:apoplast"/>
    <property type="evidence" value="ECO:0007669"/>
    <property type="project" value="UniProtKB-SubCell"/>
</dbReference>
<evidence type="ECO:0000256" key="11">
    <source>
        <dbReference type="PIRSR" id="PIRSR601929-1"/>
    </source>
</evidence>
<comment type="function">
    <text evidence="1">May play a role in plant defense. Probably has no oxalate oxidase activity even if the active site is conserved.</text>
</comment>
<evidence type="ECO:0000256" key="4">
    <source>
        <dbReference type="ARBA" id="ARBA00011268"/>
    </source>
</evidence>
<dbReference type="PRINTS" id="PR00325">
    <property type="entry name" value="GERMIN"/>
</dbReference>
<protein>
    <recommendedName>
        <fullName evidence="13">Germin-like protein</fullName>
    </recommendedName>
</protein>
<dbReference type="GO" id="GO:2000280">
    <property type="term" value="P:regulation of root development"/>
    <property type="evidence" value="ECO:0007669"/>
    <property type="project" value="UniProtKB-ARBA"/>
</dbReference>
<feature type="domain" description="Cupin type-1" evidence="14">
    <location>
        <begin position="62"/>
        <end position="221"/>
    </location>
</feature>
<evidence type="ECO:0000256" key="10">
    <source>
        <dbReference type="ARBA" id="ARBA00023211"/>
    </source>
</evidence>
<evidence type="ECO:0000256" key="12">
    <source>
        <dbReference type="PIRSR" id="PIRSR601929-2"/>
    </source>
</evidence>
<evidence type="ECO:0000256" key="13">
    <source>
        <dbReference type="RuleBase" id="RU366015"/>
    </source>
</evidence>
<dbReference type="Gene3D" id="2.60.120.10">
    <property type="entry name" value="Jelly Rolls"/>
    <property type="match status" value="1"/>
</dbReference>
<reference evidence="15" key="1">
    <citation type="submission" date="2018-04" db="EMBL/GenBank/DDBJ databases">
        <title>WGS assembly of Panicum hallii.</title>
        <authorList>
            <person name="Lovell J."/>
            <person name="Jenkins J."/>
            <person name="Lowry D."/>
            <person name="Mamidi S."/>
            <person name="Sreedasyam A."/>
            <person name="Weng X."/>
            <person name="Barry K."/>
            <person name="Bonette J."/>
            <person name="Campitelli B."/>
            <person name="Daum C."/>
            <person name="Gordon S."/>
            <person name="Gould B."/>
            <person name="Lipzen A."/>
            <person name="Macqueen A."/>
            <person name="Palacio-Mejia J."/>
            <person name="Plott C."/>
            <person name="Shakirov E."/>
            <person name="Shu S."/>
            <person name="Yoshinaga Y."/>
            <person name="Zane M."/>
            <person name="Rokhsar D."/>
            <person name="Grimwood J."/>
            <person name="Schmutz J."/>
            <person name="Juenger T."/>
        </authorList>
    </citation>
    <scope>NUCLEOTIDE SEQUENCE [LARGE SCALE GENOMIC DNA]</scope>
    <source>
        <strain evidence="15">FIL2</strain>
    </source>
</reference>
<keyword evidence="10 11" id="KW-0464">Manganese</keyword>
<evidence type="ECO:0000256" key="6">
    <source>
        <dbReference type="ARBA" id="ARBA00022525"/>
    </source>
</evidence>
<comment type="subcellular location">
    <subcellularLocation>
        <location evidence="2 13">Secreted</location>
        <location evidence="2 13">Extracellular space</location>
        <location evidence="2 13">Apoplast</location>
    </subcellularLocation>
</comment>
<evidence type="ECO:0000256" key="9">
    <source>
        <dbReference type="ARBA" id="ARBA00023157"/>
    </source>
</evidence>
<comment type="similarity">
    <text evidence="3 13">Belongs to the germin family.</text>
</comment>
<dbReference type="InterPro" id="IPR006045">
    <property type="entry name" value="Cupin_1"/>
</dbReference>
<gene>
    <name evidence="15" type="ORF">PAHAL_5G434000</name>
</gene>
<evidence type="ECO:0000256" key="2">
    <source>
        <dbReference type="ARBA" id="ARBA00004271"/>
    </source>
</evidence>
<dbReference type="EMBL" id="CM008050">
    <property type="protein sequence ID" value="PAN31644.1"/>
    <property type="molecule type" value="Genomic_DNA"/>
</dbReference>
<feature type="binding site" evidence="12">
    <location>
        <position position="123"/>
    </location>
    <ligand>
        <name>Mn(2+)</name>
        <dbReference type="ChEBI" id="CHEBI:29035"/>
    </ligand>
</feature>
<dbReference type="FunFam" id="2.60.120.10:FF:000025">
    <property type="entry name" value="germin-like protein subfamily 2 member 1"/>
    <property type="match status" value="1"/>
</dbReference>
<dbReference type="GO" id="GO:0030145">
    <property type="term" value="F:manganese ion binding"/>
    <property type="evidence" value="ECO:0007669"/>
    <property type="project" value="UniProtKB-UniRule"/>
</dbReference>